<protein>
    <recommendedName>
        <fullName evidence="2">Lon N-terminal domain-containing protein</fullName>
    </recommendedName>
</protein>
<evidence type="ECO:0000313" key="3">
    <source>
        <dbReference type="EMBL" id="KAG2491811.1"/>
    </source>
</evidence>
<name>A0A835Y0G4_9CHLO</name>
<gene>
    <name evidence="3" type="ORF">HYH03_009971</name>
</gene>
<dbReference type="EMBL" id="JAEHOE010000050">
    <property type="protein sequence ID" value="KAG2491811.1"/>
    <property type="molecule type" value="Genomic_DNA"/>
</dbReference>
<proteinExistence type="predicted"/>
<evidence type="ECO:0000256" key="1">
    <source>
        <dbReference type="SAM" id="MobiDB-lite"/>
    </source>
</evidence>
<dbReference type="SUPFAM" id="SSF88697">
    <property type="entry name" value="PUA domain-like"/>
    <property type="match status" value="1"/>
</dbReference>
<dbReference type="Proteomes" id="UP000612055">
    <property type="component" value="Unassembled WGS sequence"/>
</dbReference>
<dbReference type="PANTHER" id="PTHR46732">
    <property type="entry name" value="ATP-DEPENDENT PROTEASE LA (LON) DOMAIN PROTEIN"/>
    <property type="match status" value="1"/>
</dbReference>
<dbReference type="InterPro" id="IPR015947">
    <property type="entry name" value="PUA-like_sf"/>
</dbReference>
<dbReference type="Gene3D" id="2.30.130.40">
    <property type="entry name" value="LON domain-like"/>
    <property type="match status" value="1"/>
</dbReference>
<keyword evidence="4" id="KW-1185">Reference proteome</keyword>
<feature type="region of interest" description="Disordered" evidence="1">
    <location>
        <begin position="175"/>
        <end position="200"/>
    </location>
</feature>
<accession>A0A835Y0G4</accession>
<dbReference type="AlphaFoldDB" id="A0A835Y0G4"/>
<evidence type="ECO:0000313" key="4">
    <source>
        <dbReference type="Proteomes" id="UP000612055"/>
    </source>
</evidence>
<evidence type="ECO:0000259" key="2">
    <source>
        <dbReference type="Pfam" id="PF02190"/>
    </source>
</evidence>
<sequence length="314" mass="33988">MAPTSRRVSCRASSWALDTSLFPVSLFPSHSALLPTGGGTLHIYEPHFLQMFEDLQVKARQAGTPGTLRFGHLLSPRVAPPALMEGAVGGVPSVGVLATATNVTRRPDGTLTIEYEGGRRIKLLSVWQTEPYMVAAACHMSDDVTPEQEDLLDDLEAELYGQLREVSRLSRALADEGQPAPKLPDAVGRYAPPPRQPKRRSLADVLTDAGHPAGMQIAMWQRHGSVYGSVKDGKDSTADPYSVMSERLGKDVRQELFSFAAALMLELGPAERLALLTATDRAARLQWVAAAVAPYLEEQRARASVAKVLGRRAA</sequence>
<dbReference type="Pfam" id="PF02190">
    <property type="entry name" value="LON_substr_bdg"/>
    <property type="match status" value="1"/>
</dbReference>
<dbReference type="InterPro" id="IPR003111">
    <property type="entry name" value="Lon_prtase_N"/>
</dbReference>
<feature type="domain" description="Lon N-terminal" evidence="2">
    <location>
        <begin position="26"/>
        <end position="286"/>
    </location>
</feature>
<dbReference type="OrthoDB" id="529006at2759"/>
<comment type="caution">
    <text evidence="3">The sequence shown here is derived from an EMBL/GenBank/DDBJ whole genome shotgun (WGS) entry which is preliminary data.</text>
</comment>
<reference evidence="3" key="1">
    <citation type="journal article" date="2020" name="bioRxiv">
        <title>Comparative genomics of Chlamydomonas.</title>
        <authorList>
            <person name="Craig R.J."/>
            <person name="Hasan A.R."/>
            <person name="Ness R.W."/>
            <person name="Keightley P.D."/>
        </authorList>
    </citation>
    <scope>NUCLEOTIDE SEQUENCE</scope>
    <source>
        <strain evidence="3">CCAP 11/70</strain>
    </source>
</reference>
<dbReference type="PANTHER" id="PTHR46732:SF5">
    <property type="entry name" value="ATP-DEPENDENT PROTEASE LA (LON) DOMAIN PROTEIN"/>
    <property type="match status" value="1"/>
</dbReference>
<organism evidence="3 4">
    <name type="scientific">Edaphochlamys debaryana</name>
    <dbReference type="NCBI Taxonomy" id="47281"/>
    <lineage>
        <taxon>Eukaryota</taxon>
        <taxon>Viridiplantae</taxon>
        <taxon>Chlorophyta</taxon>
        <taxon>core chlorophytes</taxon>
        <taxon>Chlorophyceae</taxon>
        <taxon>CS clade</taxon>
        <taxon>Chlamydomonadales</taxon>
        <taxon>Chlamydomonadales incertae sedis</taxon>
        <taxon>Edaphochlamys</taxon>
    </lineage>
</organism>
<dbReference type="InterPro" id="IPR046336">
    <property type="entry name" value="Lon_prtase_N_sf"/>
</dbReference>